<feature type="transmembrane region" description="Helical" evidence="8">
    <location>
        <begin position="60"/>
        <end position="84"/>
    </location>
</feature>
<keyword evidence="6 8" id="KW-0472">Membrane</keyword>
<evidence type="ECO:0000256" key="5">
    <source>
        <dbReference type="ARBA" id="ARBA00022989"/>
    </source>
</evidence>
<accession>A0A2P6TMM2</accession>
<dbReference type="InterPro" id="IPR022357">
    <property type="entry name" value="MIP_CS"/>
</dbReference>
<dbReference type="PANTHER" id="PTHR45665">
    <property type="entry name" value="AQUAPORIN-8"/>
    <property type="match status" value="1"/>
</dbReference>
<evidence type="ECO:0000256" key="7">
    <source>
        <dbReference type="RuleBase" id="RU000477"/>
    </source>
</evidence>
<gene>
    <name evidence="9" type="ORF">C2E21_5942</name>
</gene>
<keyword evidence="3 7" id="KW-0812">Transmembrane</keyword>
<protein>
    <submittedName>
        <fullName evidence="9">Glycerol transport activity</fullName>
    </submittedName>
</protein>
<dbReference type="SUPFAM" id="SSF81338">
    <property type="entry name" value="Aquaporin-like"/>
    <property type="match status" value="1"/>
</dbReference>
<dbReference type="AlphaFoldDB" id="A0A2P6TMM2"/>
<comment type="similarity">
    <text evidence="7">Belongs to the MIP/aquaporin (TC 1.A.8) family.</text>
</comment>
<comment type="subcellular location">
    <subcellularLocation>
        <location evidence="1">Endomembrane system</location>
        <topology evidence="1">Multi-pass membrane protein</topology>
    </subcellularLocation>
</comment>
<dbReference type="InterPro" id="IPR000425">
    <property type="entry name" value="MIP"/>
</dbReference>
<feature type="transmembrane region" description="Helical" evidence="8">
    <location>
        <begin position="225"/>
        <end position="246"/>
    </location>
</feature>
<dbReference type="PRINTS" id="PR00783">
    <property type="entry name" value="MINTRINSICP"/>
</dbReference>
<evidence type="ECO:0000256" key="6">
    <source>
        <dbReference type="ARBA" id="ARBA00023136"/>
    </source>
</evidence>
<dbReference type="STRING" id="3076.A0A2P6TMM2"/>
<dbReference type="Gene3D" id="1.20.1080.10">
    <property type="entry name" value="Glycerol uptake facilitator protein"/>
    <property type="match status" value="1"/>
</dbReference>
<dbReference type="Pfam" id="PF00230">
    <property type="entry name" value="MIP"/>
    <property type="match status" value="1"/>
</dbReference>
<dbReference type="PANTHER" id="PTHR45665:SF9">
    <property type="entry name" value="AQUAPORIN-8"/>
    <property type="match status" value="1"/>
</dbReference>
<dbReference type="GO" id="GO:0016020">
    <property type="term" value="C:membrane"/>
    <property type="evidence" value="ECO:0007669"/>
    <property type="project" value="InterPro"/>
</dbReference>
<feature type="transmembrane region" description="Helical" evidence="8">
    <location>
        <begin position="153"/>
        <end position="172"/>
    </location>
</feature>
<evidence type="ECO:0000313" key="10">
    <source>
        <dbReference type="Proteomes" id="UP000239899"/>
    </source>
</evidence>
<feature type="transmembrane region" description="Helical" evidence="8">
    <location>
        <begin position="104"/>
        <end position="126"/>
    </location>
</feature>
<dbReference type="InterPro" id="IPR023271">
    <property type="entry name" value="Aquaporin-like"/>
</dbReference>
<feature type="transmembrane region" description="Helical" evidence="8">
    <location>
        <begin position="184"/>
        <end position="205"/>
    </location>
</feature>
<dbReference type="EMBL" id="LHPG02000011">
    <property type="protein sequence ID" value="PRW45555.1"/>
    <property type="molecule type" value="Genomic_DNA"/>
</dbReference>
<dbReference type="GO" id="GO:0015250">
    <property type="term" value="F:water channel activity"/>
    <property type="evidence" value="ECO:0007669"/>
    <property type="project" value="TreeGrafter"/>
</dbReference>
<keyword evidence="10" id="KW-1185">Reference proteome</keyword>
<dbReference type="GO" id="GO:0005737">
    <property type="term" value="C:cytoplasm"/>
    <property type="evidence" value="ECO:0007669"/>
    <property type="project" value="UniProtKB-ARBA"/>
</dbReference>
<name>A0A2P6TMM2_CHLSO</name>
<dbReference type="OrthoDB" id="3222at2759"/>
<evidence type="ECO:0000256" key="3">
    <source>
        <dbReference type="ARBA" id="ARBA00022692"/>
    </source>
</evidence>
<evidence type="ECO:0000256" key="8">
    <source>
        <dbReference type="SAM" id="Phobius"/>
    </source>
</evidence>
<organism evidence="9 10">
    <name type="scientific">Chlorella sorokiniana</name>
    <name type="common">Freshwater green alga</name>
    <dbReference type="NCBI Taxonomy" id="3076"/>
    <lineage>
        <taxon>Eukaryota</taxon>
        <taxon>Viridiplantae</taxon>
        <taxon>Chlorophyta</taxon>
        <taxon>core chlorophytes</taxon>
        <taxon>Trebouxiophyceae</taxon>
        <taxon>Chlorellales</taxon>
        <taxon>Chlorellaceae</taxon>
        <taxon>Chlorella clade</taxon>
        <taxon>Chlorella</taxon>
    </lineage>
</organism>
<proteinExistence type="inferred from homology"/>
<evidence type="ECO:0000256" key="2">
    <source>
        <dbReference type="ARBA" id="ARBA00022448"/>
    </source>
</evidence>
<dbReference type="Proteomes" id="UP000239899">
    <property type="component" value="Unassembled WGS sequence"/>
</dbReference>
<feature type="transmembrane region" description="Helical" evidence="8">
    <location>
        <begin position="35"/>
        <end position="54"/>
    </location>
</feature>
<dbReference type="PROSITE" id="PS00221">
    <property type="entry name" value="MIP"/>
    <property type="match status" value="1"/>
</dbReference>
<keyword evidence="4" id="KW-0677">Repeat</keyword>
<reference evidence="9 10" key="1">
    <citation type="journal article" date="2018" name="Plant J.">
        <title>Genome sequences of Chlorella sorokiniana UTEX 1602 and Micractinium conductrix SAG 241.80: implications to maltose excretion by a green alga.</title>
        <authorList>
            <person name="Arriola M.B."/>
            <person name="Velmurugan N."/>
            <person name="Zhang Y."/>
            <person name="Plunkett M.H."/>
            <person name="Hondzo H."/>
            <person name="Barney B.M."/>
        </authorList>
    </citation>
    <scope>NUCLEOTIDE SEQUENCE [LARGE SCALE GENOMIC DNA]</scope>
    <source>
        <strain evidence="10">UTEX 1602</strain>
    </source>
</reference>
<dbReference type="GO" id="GO:0019755">
    <property type="term" value="P:one-carbon compound transport"/>
    <property type="evidence" value="ECO:0007669"/>
    <property type="project" value="UniProtKB-ARBA"/>
</dbReference>
<keyword evidence="2 7" id="KW-0813">Transport</keyword>
<evidence type="ECO:0000313" key="9">
    <source>
        <dbReference type="EMBL" id="PRW45555.1"/>
    </source>
</evidence>
<keyword evidence="5 8" id="KW-1133">Transmembrane helix</keyword>
<dbReference type="GO" id="GO:0012505">
    <property type="term" value="C:endomembrane system"/>
    <property type="evidence" value="ECO:0007669"/>
    <property type="project" value="UniProtKB-SubCell"/>
</dbReference>
<evidence type="ECO:0000256" key="1">
    <source>
        <dbReference type="ARBA" id="ARBA00004127"/>
    </source>
</evidence>
<sequence>MASFFYSFVDYCRHPAIPYKKFGEAGDIETSNKRVWAALAAEFLGMMLFALYGGEARDSAAAYGNGLALAVLVYATANVSGGHLNPAVTLGTIISGHMHWKRGLAYMAAQFLGGITGVLFQCALIPDASIGMGNEGPGCFTHLGGQYIRKDQLFGWELVMTFLLVTVVYAVAISKPGHGNIGPLAVGYTLFAAAFIGGPLTGAALNPARVLGPALVYRCYWNTAFIYIFAEYIGGAIAAILAMLLYGPGPEHGGDHEVAEALQSVQLAGGSGGVSLGSGPKSTERQGLINMMADSSQGRW</sequence>
<comment type="caution">
    <text evidence="9">The sequence shown here is derived from an EMBL/GenBank/DDBJ whole genome shotgun (WGS) entry which is preliminary data.</text>
</comment>
<evidence type="ECO:0000256" key="4">
    <source>
        <dbReference type="ARBA" id="ARBA00022737"/>
    </source>
</evidence>
<dbReference type="InterPro" id="IPR034294">
    <property type="entry name" value="Aquaporin_transptr"/>
</dbReference>